<name>A0ABW2C2L1_9PSEU</name>
<keyword evidence="2" id="KW-0285">Flavoprotein</keyword>
<dbReference type="Pfam" id="PF00743">
    <property type="entry name" value="FMO-like"/>
    <property type="match status" value="1"/>
</dbReference>
<keyword evidence="4 5" id="KW-0560">Oxidoreductase</keyword>
<dbReference type="InterPro" id="IPR051209">
    <property type="entry name" value="FAD-bind_Monooxygenase_sf"/>
</dbReference>
<keyword evidence="3" id="KW-0274">FAD</keyword>
<dbReference type="Gene3D" id="3.50.50.60">
    <property type="entry name" value="FAD/NAD(P)-binding domain"/>
    <property type="match status" value="2"/>
</dbReference>
<gene>
    <name evidence="5" type="ORF">ACFQGD_15810</name>
</gene>
<protein>
    <submittedName>
        <fullName evidence="5">Flavin-containing monooxygenase</fullName>
        <ecNumber evidence="5">1.14.13.-</ecNumber>
    </submittedName>
</protein>
<evidence type="ECO:0000256" key="4">
    <source>
        <dbReference type="ARBA" id="ARBA00023002"/>
    </source>
</evidence>
<dbReference type="PANTHER" id="PTHR42877">
    <property type="entry name" value="L-ORNITHINE N(5)-MONOOXYGENASE-RELATED"/>
    <property type="match status" value="1"/>
</dbReference>
<dbReference type="Proteomes" id="UP001596337">
    <property type="component" value="Unassembled WGS sequence"/>
</dbReference>
<dbReference type="EC" id="1.14.13.-" evidence="5"/>
<reference evidence="6" key="1">
    <citation type="journal article" date="2019" name="Int. J. Syst. Evol. Microbiol.">
        <title>The Global Catalogue of Microorganisms (GCM) 10K type strain sequencing project: providing services to taxonomists for standard genome sequencing and annotation.</title>
        <authorList>
            <consortium name="The Broad Institute Genomics Platform"/>
            <consortium name="The Broad Institute Genome Sequencing Center for Infectious Disease"/>
            <person name="Wu L."/>
            <person name="Ma J."/>
        </authorList>
    </citation>
    <scope>NUCLEOTIDE SEQUENCE [LARGE SCALE GENOMIC DNA]</scope>
    <source>
        <strain evidence="6">KCTC 32255</strain>
    </source>
</reference>
<evidence type="ECO:0000256" key="2">
    <source>
        <dbReference type="ARBA" id="ARBA00022630"/>
    </source>
</evidence>
<dbReference type="InterPro" id="IPR020946">
    <property type="entry name" value="Flavin_mOase-like"/>
</dbReference>
<accession>A0ABW2C2L1</accession>
<dbReference type="EMBL" id="JBHSXX010000001">
    <property type="protein sequence ID" value="MFC6868605.1"/>
    <property type="molecule type" value="Genomic_DNA"/>
</dbReference>
<proteinExistence type="inferred from homology"/>
<evidence type="ECO:0000256" key="3">
    <source>
        <dbReference type="ARBA" id="ARBA00022827"/>
    </source>
</evidence>
<evidence type="ECO:0000256" key="1">
    <source>
        <dbReference type="ARBA" id="ARBA00010139"/>
    </source>
</evidence>
<keyword evidence="5" id="KW-0503">Monooxygenase</keyword>
<dbReference type="GO" id="GO:0004497">
    <property type="term" value="F:monooxygenase activity"/>
    <property type="evidence" value="ECO:0007669"/>
    <property type="project" value="UniProtKB-KW"/>
</dbReference>
<keyword evidence="6" id="KW-1185">Reference proteome</keyword>
<comment type="caution">
    <text evidence="5">The sequence shown here is derived from an EMBL/GenBank/DDBJ whole genome shotgun (WGS) entry which is preliminary data.</text>
</comment>
<evidence type="ECO:0000313" key="5">
    <source>
        <dbReference type="EMBL" id="MFC6868605.1"/>
    </source>
</evidence>
<evidence type="ECO:0000313" key="6">
    <source>
        <dbReference type="Proteomes" id="UP001596337"/>
    </source>
</evidence>
<dbReference type="SUPFAM" id="SSF51905">
    <property type="entry name" value="FAD/NAD(P)-binding domain"/>
    <property type="match status" value="1"/>
</dbReference>
<dbReference type="InterPro" id="IPR036188">
    <property type="entry name" value="FAD/NAD-bd_sf"/>
</dbReference>
<comment type="similarity">
    <text evidence="1">Belongs to the FAD-binding monooxygenase family.</text>
</comment>
<dbReference type="RefSeq" id="WP_345390445.1">
    <property type="nucleotide sequence ID" value="NZ_BAABLA010000005.1"/>
</dbReference>
<dbReference type="PANTHER" id="PTHR42877:SF4">
    <property type="entry name" value="FAD_NAD(P)-BINDING DOMAIN-CONTAINING PROTEIN-RELATED"/>
    <property type="match status" value="1"/>
</dbReference>
<sequence length="495" mass="55550">MAQPERATVIIVGTGFSGLGMAIQLLKDGRDDFVILEKADEVGGTWRDNTYPGCACDIQSHMYSFSYEQNPNWSRAFSGQPEIFDYLKGVADKYDLRSHIRFGVEMASARWDEDAATWTVTSTKGDSFTGRFLVSGVGALHIPNIPKLAGVESFQGPSFHSAEWDHDVDLRGKRVAVVGTGASAIQFVPQIAPEVEKLTLFQRTAPWVMPKPDHQVPAFAKALFRALPFTQRLVRTFLYWFLEARAIGFNGHPALMRAAERIAKWHMRRAIKDPELRRKLTPDYTMGCKRVLQANDYYPALARENVDVVTEGITEVREHSVVDAAGEEHEVDVIIYGTGFHVTDAFDYIEITGVGGRDLAKTWRDEGMTTHKGITVAGFPNLFFLLGPNTGLGHMSVVFMIESQARYVLDAIRLAERAEAAALEVRPEVQDEFQDDIQRKLADGIWTTGGCTSWYLDSQGVNRTIWPGFTWKYWLGTRKVKPNDFQLVGRSSERD</sequence>
<organism evidence="5 6">
    <name type="scientific">Haloechinothrix salitolerans</name>
    <dbReference type="NCBI Taxonomy" id="926830"/>
    <lineage>
        <taxon>Bacteria</taxon>
        <taxon>Bacillati</taxon>
        <taxon>Actinomycetota</taxon>
        <taxon>Actinomycetes</taxon>
        <taxon>Pseudonocardiales</taxon>
        <taxon>Pseudonocardiaceae</taxon>
        <taxon>Haloechinothrix</taxon>
    </lineage>
</organism>